<dbReference type="GO" id="GO:0046872">
    <property type="term" value="F:metal ion binding"/>
    <property type="evidence" value="ECO:0007669"/>
    <property type="project" value="UniProtKB-KW"/>
</dbReference>
<keyword evidence="12 16" id="KW-0630">Potassium</keyword>
<name>A0A0B0H9N1_SOVGS</name>
<sequence length="239" mass="25832">MHKLLFDIGNTRLKWALLKDGVMQQQQGLSHDAASDDAIAEIIAGSGCEQLYVANVAGTETERRMHSIAMQSGISDPVFIRTQVQAFGLTNAYDEPQRLGVDRWLAMVAARSLYRRAFYVIDAGSAVTIDAVDAQGQHLGGLIAPGFKNMMNALVHNTSLSTDEWAPPQQVMLENNTQQAMLGGCAAAIAGLINQQVPGDTCLFLTGGDAHWIAAMLDREYELVEGLVLQGIARYAEVA</sequence>
<dbReference type="GO" id="GO:0015937">
    <property type="term" value="P:coenzyme A biosynthetic process"/>
    <property type="evidence" value="ECO:0007669"/>
    <property type="project" value="UniProtKB-UniRule"/>
</dbReference>
<evidence type="ECO:0000256" key="10">
    <source>
        <dbReference type="ARBA" id="ARBA00022777"/>
    </source>
</evidence>
<comment type="subunit">
    <text evidence="5 16">Homodimer.</text>
</comment>
<evidence type="ECO:0000256" key="1">
    <source>
        <dbReference type="ARBA" id="ARBA00001206"/>
    </source>
</evidence>
<evidence type="ECO:0000256" key="2">
    <source>
        <dbReference type="ARBA" id="ARBA00001958"/>
    </source>
</evidence>
<evidence type="ECO:0000313" key="18">
    <source>
        <dbReference type="EMBL" id="OOY36083.1"/>
    </source>
</evidence>
<feature type="binding site" evidence="16">
    <location>
        <begin position="100"/>
        <end position="103"/>
    </location>
    <ligand>
        <name>substrate</name>
    </ligand>
</feature>
<dbReference type="RefSeq" id="WP_043118228.1">
    <property type="nucleotide sequence ID" value="NZ_JRAA01000003.1"/>
</dbReference>
<keyword evidence="8 16" id="KW-0808">Transferase</keyword>
<comment type="function">
    <text evidence="16">Catalyzes the phosphorylation of pantothenate (Pan), the first step in CoA biosynthesis.</text>
</comment>
<accession>A0A0B0H9N1</accession>
<keyword evidence="19" id="KW-1185">Reference proteome</keyword>
<comment type="catalytic activity">
    <reaction evidence="1 16">
        <text>(R)-pantothenate + ATP = (R)-4'-phosphopantothenate + ADP + H(+)</text>
        <dbReference type="Rhea" id="RHEA:16373"/>
        <dbReference type="ChEBI" id="CHEBI:10986"/>
        <dbReference type="ChEBI" id="CHEBI:15378"/>
        <dbReference type="ChEBI" id="CHEBI:29032"/>
        <dbReference type="ChEBI" id="CHEBI:30616"/>
        <dbReference type="ChEBI" id="CHEBI:456216"/>
        <dbReference type="EC" id="2.7.1.33"/>
    </reaction>
</comment>
<comment type="cofactor">
    <cofactor evidence="2">
        <name>K(+)</name>
        <dbReference type="ChEBI" id="CHEBI:29103"/>
    </cofactor>
</comment>
<comment type="pathway">
    <text evidence="4 16">Cofactor biosynthesis; coenzyme A biosynthesis; CoA from (R)-pantothenate: step 1/5.</text>
</comment>
<organism evidence="17 19">
    <name type="scientific">Solemya velum gill symbiont</name>
    <dbReference type="NCBI Taxonomy" id="2340"/>
    <lineage>
        <taxon>Bacteria</taxon>
        <taxon>Pseudomonadati</taxon>
        <taxon>Pseudomonadota</taxon>
        <taxon>Gammaproteobacteria</taxon>
        <taxon>sulfur-oxidizing symbionts</taxon>
    </lineage>
</organism>
<evidence type="ECO:0000256" key="6">
    <source>
        <dbReference type="ARBA" id="ARBA00012102"/>
    </source>
</evidence>
<evidence type="ECO:0000256" key="8">
    <source>
        <dbReference type="ARBA" id="ARBA00022679"/>
    </source>
</evidence>
<comment type="cofactor">
    <cofactor evidence="16">
        <name>NH4(+)</name>
        <dbReference type="ChEBI" id="CHEBI:28938"/>
    </cofactor>
    <cofactor evidence="16">
        <name>K(+)</name>
        <dbReference type="ChEBI" id="CHEBI:29103"/>
    </cofactor>
    <text evidence="16">A monovalent cation. Ammonium or potassium.</text>
</comment>
<dbReference type="eggNOG" id="COG1521">
    <property type="taxonomic scope" value="Bacteria"/>
</dbReference>
<evidence type="ECO:0000256" key="12">
    <source>
        <dbReference type="ARBA" id="ARBA00022958"/>
    </source>
</evidence>
<evidence type="ECO:0000256" key="15">
    <source>
        <dbReference type="ARBA" id="ARBA00040883"/>
    </source>
</evidence>
<dbReference type="PATRIC" id="fig|2340.3.peg.2254"/>
<feature type="active site" description="Proton acceptor" evidence="16">
    <location>
        <position position="102"/>
    </location>
</feature>
<dbReference type="Pfam" id="PF03309">
    <property type="entry name" value="Pan_kinase"/>
    <property type="match status" value="1"/>
</dbReference>
<feature type="binding site" evidence="16">
    <location>
        <position position="177"/>
    </location>
    <ligand>
        <name>substrate</name>
    </ligand>
</feature>
<keyword evidence="13 16" id="KW-0173">Coenzyme A biosynthesis</keyword>
<evidence type="ECO:0000256" key="11">
    <source>
        <dbReference type="ARBA" id="ARBA00022840"/>
    </source>
</evidence>
<dbReference type="Proteomes" id="UP000190962">
    <property type="component" value="Unassembled WGS sequence"/>
</dbReference>
<reference evidence="17 19" key="1">
    <citation type="journal article" date="2014" name="BMC Genomics">
        <title>The genome of the intracellular bacterium of the coastal bivalve, Solemya velum: a blueprint for thriving in and out of symbiosis.</title>
        <authorList>
            <person name="Dmytrenko O."/>
            <person name="Russell S.L."/>
            <person name="Loo W.T."/>
            <person name="Fontanez K.M."/>
            <person name="Liao L."/>
            <person name="Roeselers G."/>
            <person name="Sharma R."/>
            <person name="Stewart F.J."/>
            <person name="Newton I.L."/>
            <person name="Woyke T."/>
            <person name="Wu D."/>
            <person name="Lang J.M."/>
            <person name="Eisen J.A."/>
            <person name="Cavanaugh C.M."/>
        </authorList>
    </citation>
    <scope>NUCLEOTIDE SEQUENCE [LARGE SCALE GENOMIC DNA]</scope>
    <source>
        <strain evidence="17 19">WH</strain>
    </source>
</reference>
<evidence type="ECO:0000313" key="17">
    <source>
        <dbReference type="EMBL" id="KHF24176.1"/>
    </source>
</evidence>
<dbReference type="EC" id="2.7.1.33" evidence="6 16"/>
<feature type="binding site" evidence="16">
    <location>
        <position position="122"/>
    </location>
    <ligand>
        <name>K(+)</name>
        <dbReference type="ChEBI" id="CHEBI:29103"/>
    </ligand>
</feature>
<dbReference type="InterPro" id="IPR043129">
    <property type="entry name" value="ATPase_NBD"/>
</dbReference>
<keyword evidence="10 16" id="KW-0418">Kinase</keyword>
<evidence type="ECO:0000256" key="5">
    <source>
        <dbReference type="ARBA" id="ARBA00011738"/>
    </source>
</evidence>
<dbReference type="AlphaFoldDB" id="A0A0B0H9N1"/>
<feature type="binding site" evidence="16">
    <location>
        <begin position="7"/>
        <end position="14"/>
    </location>
    <ligand>
        <name>ATP</name>
        <dbReference type="ChEBI" id="CHEBI:30616"/>
    </ligand>
</feature>
<feature type="binding site" evidence="16">
    <location>
        <position position="125"/>
    </location>
    <ligand>
        <name>ATP</name>
        <dbReference type="ChEBI" id="CHEBI:30616"/>
    </ligand>
</feature>
<dbReference type="STRING" id="2340.JV46_26280"/>
<protein>
    <recommendedName>
        <fullName evidence="15 16">Type III pantothenate kinase</fullName>
        <ecNumber evidence="6 16">2.7.1.33</ecNumber>
    </recommendedName>
    <alternativeName>
        <fullName evidence="16">PanK-III</fullName>
    </alternativeName>
    <alternativeName>
        <fullName evidence="16">Pantothenic acid kinase</fullName>
    </alternativeName>
</protein>
<evidence type="ECO:0000313" key="19">
    <source>
        <dbReference type="Proteomes" id="UP000030856"/>
    </source>
</evidence>
<evidence type="ECO:0000256" key="4">
    <source>
        <dbReference type="ARBA" id="ARBA00005225"/>
    </source>
</evidence>
<reference evidence="18 20" key="2">
    <citation type="submission" date="2016-11" db="EMBL/GenBank/DDBJ databases">
        <title>Mixed transmission modes and dynamic genome evolution in an obligate animal-bacterial symbiosis.</title>
        <authorList>
            <person name="Russell S.L."/>
            <person name="Corbett-Detig R.B."/>
            <person name="Cavanaugh C.M."/>
        </authorList>
    </citation>
    <scope>NUCLEOTIDE SEQUENCE [LARGE SCALE GENOMIC DNA]</scope>
    <source>
        <strain evidence="18">MA-KB16</strain>
    </source>
</reference>
<dbReference type="PANTHER" id="PTHR34265">
    <property type="entry name" value="TYPE III PANTOTHENATE KINASE"/>
    <property type="match status" value="1"/>
</dbReference>
<dbReference type="GO" id="GO:0005737">
    <property type="term" value="C:cytoplasm"/>
    <property type="evidence" value="ECO:0007669"/>
    <property type="project" value="UniProtKB-SubCell"/>
</dbReference>
<dbReference type="EMBL" id="JRAA01000003">
    <property type="protein sequence ID" value="KHF24176.1"/>
    <property type="molecule type" value="Genomic_DNA"/>
</dbReference>
<dbReference type="EMBL" id="MPNX01000001">
    <property type="protein sequence ID" value="OOY36083.1"/>
    <property type="molecule type" value="Genomic_DNA"/>
</dbReference>
<dbReference type="CDD" id="cd24015">
    <property type="entry name" value="ASKHA_NBD_PanK-III"/>
    <property type="match status" value="1"/>
</dbReference>
<dbReference type="GeneID" id="86990507"/>
<proteinExistence type="inferred from homology"/>
<dbReference type="SUPFAM" id="SSF53067">
    <property type="entry name" value="Actin-like ATPase domain"/>
    <property type="match status" value="2"/>
</dbReference>
<comment type="subcellular location">
    <subcellularLocation>
        <location evidence="3 16">Cytoplasm</location>
    </subcellularLocation>
</comment>
<dbReference type="Proteomes" id="UP000030856">
    <property type="component" value="Unassembled WGS sequence"/>
</dbReference>
<dbReference type="GO" id="GO:0004594">
    <property type="term" value="F:pantothenate kinase activity"/>
    <property type="evidence" value="ECO:0007669"/>
    <property type="project" value="UniProtKB-UniRule"/>
</dbReference>
<evidence type="ECO:0000256" key="14">
    <source>
        <dbReference type="ARBA" id="ARBA00038036"/>
    </source>
</evidence>
<dbReference type="HAMAP" id="MF_01274">
    <property type="entry name" value="Pantothen_kinase_3"/>
    <property type="match status" value="1"/>
</dbReference>
<dbReference type="NCBIfam" id="TIGR00671">
    <property type="entry name" value="baf"/>
    <property type="match status" value="1"/>
</dbReference>
<evidence type="ECO:0000256" key="13">
    <source>
        <dbReference type="ARBA" id="ARBA00022993"/>
    </source>
</evidence>
<dbReference type="PANTHER" id="PTHR34265:SF1">
    <property type="entry name" value="TYPE III PANTOTHENATE KINASE"/>
    <property type="match status" value="1"/>
</dbReference>
<comment type="caution">
    <text evidence="17">The sequence shown here is derived from an EMBL/GenBank/DDBJ whole genome shotgun (WGS) entry which is preliminary data.</text>
</comment>
<keyword evidence="11 16" id="KW-0067">ATP-binding</keyword>
<keyword evidence="7 16" id="KW-0963">Cytoplasm</keyword>
<evidence type="ECO:0000256" key="7">
    <source>
        <dbReference type="ARBA" id="ARBA00022490"/>
    </source>
</evidence>
<gene>
    <name evidence="16" type="primary">coaX</name>
    <name evidence="18" type="ORF">BOV88_00275</name>
    <name evidence="17" type="ORF">JV46_26280</name>
</gene>
<evidence type="ECO:0000256" key="3">
    <source>
        <dbReference type="ARBA" id="ARBA00004496"/>
    </source>
</evidence>
<keyword evidence="16" id="KW-0479">Metal-binding</keyword>
<evidence type="ECO:0000256" key="16">
    <source>
        <dbReference type="HAMAP-Rule" id="MF_01274"/>
    </source>
</evidence>
<dbReference type="Gene3D" id="3.30.420.40">
    <property type="match status" value="2"/>
</dbReference>
<dbReference type="InterPro" id="IPR004619">
    <property type="entry name" value="Type_III_PanK"/>
</dbReference>
<dbReference type="GO" id="GO:0005524">
    <property type="term" value="F:ATP binding"/>
    <property type="evidence" value="ECO:0007669"/>
    <property type="project" value="UniProtKB-UniRule"/>
</dbReference>
<feature type="binding site" evidence="16">
    <location>
        <position position="93"/>
    </location>
    <ligand>
        <name>substrate</name>
    </ligand>
</feature>
<evidence type="ECO:0000256" key="9">
    <source>
        <dbReference type="ARBA" id="ARBA00022741"/>
    </source>
</evidence>
<comment type="similarity">
    <text evidence="14 16">Belongs to the type III pantothenate kinase family.</text>
</comment>
<evidence type="ECO:0000313" key="20">
    <source>
        <dbReference type="Proteomes" id="UP000190962"/>
    </source>
</evidence>
<dbReference type="UniPathway" id="UPA00241">
    <property type="reaction ID" value="UER00352"/>
</dbReference>
<keyword evidence="9 16" id="KW-0547">Nucleotide-binding</keyword>